<comment type="caution">
    <text evidence="1">The sequence shown here is derived from an EMBL/GenBank/DDBJ whole genome shotgun (WGS) entry which is preliminary data.</text>
</comment>
<name>A0A0F9F4E2_9ZZZZ</name>
<dbReference type="EMBL" id="LAZR01032004">
    <property type="protein sequence ID" value="KKL52120.1"/>
    <property type="molecule type" value="Genomic_DNA"/>
</dbReference>
<reference evidence="1" key="1">
    <citation type="journal article" date="2015" name="Nature">
        <title>Complex archaea that bridge the gap between prokaryotes and eukaryotes.</title>
        <authorList>
            <person name="Spang A."/>
            <person name="Saw J.H."/>
            <person name="Jorgensen S.L."/>
            <person name="Zaremba-Niedzwiedzka K."/>
            <person name="Martijn J."/>
            <person name="Lind A.E."/>
            <person name="van Eijk R."/>
            <person name="Schleper C."/>
            <person name="Guy L."/>
            <person name="Ettema T.J."/>
        </authorList>
    </citation>
    <scope>NUCLEOTIDE SEQUENCE</scope>
</reference>
<proteinExistence type="predicted"/>
<protein>
    <submittedName>
        <fullName evidence="1">Uncharacterized protein</fullName>
    </submittedName>
</protein>
<sequence length="332" mass="39220">MIGKIESIGQKLLEDMYSHGFSTFYTKNLILLFPKQKERDIKDAVNFLFKKRLIKVTGIDYISHNFFLKDFTGNITDIGVLNIEENDFDDQDKYSIEIIRFLQVIDESSEESLYIDKIIPRIIQKGSQKTEEDLRYFICICIEYTCNVRKTWSGGGNINQLYVNNITSPITDIGMDILQGFISETEILTSPLITNRAMIIEEYDSLVFLIKNKLWKDACIKMGSILEYLLTKWLESKNIKQITHSRLKQPRPLKKAKFYDKIIHYLEIARIIHQNQIGDRTQWEIVDKVIRDYRNYIHLQEYEKKIATDGYLEKNDYELLNIPFNQIISYFK</sequence>
<dbReference type="AlphaFoldDB" id="A0A0F9F4E2"/>
<accession>A0A0F9F4E2</accession>
<gene>
    <name evidence="1" type="ORF">LCGC14_2288670</name>
</gene>
<organism evidence="1">
    <name type="scientific">marine sediment metagenome</name>
    <dbReference type="NCBI Taxonomy" id="412755"/>
    <lineage>
        <taxon>unclassified sequences</taxon>
        <taxon>metagenomes</taxon>
        <taxon>ecological metagenomes</taxon>
    </lineage>
</organism>
<evidence type="ECO:0000313" key="1">
    <source>
        <dbReference type="EMBL" id="KKL52120.1"/>
    </source>
</evidence>